<keyword evidence="5" id="KW-1185">Reference proteome</keyword>
<dbReference type="InterPro" id="IPR002656">
    <property type="entry name" value="Acyl_transf_3_dom"/>
</dbReference>
<proteinExistence type="predicted"/>
<dbReference type="PANTHER" id="PTHR23028">
    <property type="entry name" value="ACETYLTRANSFERASE"/>
    <property type="match status" value="1"/>
</dbReference>
<evidence type="ECO:0000256" key="1">
    <source>
        <dbReference type="SAM" id="MobiDB-lite"/>
    </source>
</evidence>
<feature type="transmembrane region" description="Helical" evidence="2">
    <location>
        <begin position="119"/>
        <end position="136"/>
    </location>
</feature>
<dbReference type="GO" id="GO:0009103">
    <property type="term" value="P:lipopolysaccharide biosynthetic process"/>
    <property type="evidence" value="ECO:0007669"/>
    <property type="project" value="TreeGrafter"/>
</dbReference>
<accession>A0A4Q2RQD0</accession>
<keyword evidence="4" id="KW-0808">Transferase</keyword>
<dbReference type="Proteomes" id="UP000291838">
    <property type="component" value="Unassembled WGS sequence"/>
</dbReference>
<feature type="transmembrane region" description="Helical" evidence="2">
    <location>
        <begin position="377"/>
        <end position="398"/>
    </location>
</feature>
<feature type="transmembrane region" description="Helical" evidence="2">
    <location>
        <begin position="167"/>
        <end position="188"/>
    </location>
</feature>
<evidence type="ECO:0000256" key="2">
    <source>
        <dbReference type="SAM" id="Phobius"/>
    </source>
</evidence>
<sequence length="425" mass="46674">MSHDTSHDTVAAGPHDGDSVQLRDDRRHEPGGGPTVFAVLDPLRAVGALAVVLTHVTFWTGDYLRHGIIGRVLPRLDVGVALFFVLSGFLLAHQYLAAASAGRPHDSTGRYYWKRFLRIYPLYVIGVVPALLFVGGNEGAGLGDWVKVLTMTDIYLSDSLRPGQTQMWSLATEVSFYALLPLLMLAVGALGGRRPTTRRMVLLFVALLTVNVVWTLFLNEPVRDAGAVLVSQWLPNYLMWFTAGMALAWAHVLVSRPGGAPRLRWLVALARQPGVCWVLAVSLLVVAATPVSGPMIFDPSTPAENLTRQVLYTSVGALLVLTGVFADPRSGYARVMSHRWARRLGHISYGIFCLHLVVLHFVYWATPYAMFEGNDLFPVLGLTLLITVPLAELLYRFVESPFMRLRHLGSATPSKTPQSATTHNS</sequence>
<dbReference type="OrthoDB" id="5242306at2"/>
<feature type="transmembrane region" description="Helical" evidence="2">
    <location>
        <begin position="78"/>
        <end position="98"/>
    </location>
</feature>
<evidence type="ECO:0000313" key="5">
    <source>
        <dbReference type="Proteomes" id="UP000291838"/>
    </source>
</evidence>
<gene>
    <name evidence="4" type="ORF">EUA06_11385</name>
</gene>
<evidence type="ECO:0000313" key="4">
    <source>
        <dbReference type="EMBL" id="RYB90868.1"/>
    </source>
</evidence>
<reference evidence="4 5" key="1">
    <citation type="submission" date="2019-01" db="EMBL/GenBank/DDBJ databases">
        <title>Novel species of Nocardioides.</title>
        <authorList>
            <person name="Liu Q."/>
            <person name="Xin Y.-H."/>
        </authorList>
    </citation>
    <scope>NUCLEOTIDE SEQUENCE [LARGE SCALE GENOMIC DNA]</scope>
    <source>
        <strain evidence="4 5">HLT3-15</strain>
    </source>
</reference>
<keyword evidence="2" id="KW-0472">Membrane</keyword>
<organism evidence="4 5">
    <name type="scientific">Nocardioides glacieisoli</name>
    <dbReference type="NCBI Taxonomy" id="1168730"/>
    <lineage>
        <taxon>Bacteria</taxon>
        <taxon>Bacillati</taxon>
        <taxon>Actinomycetota</taxon>
        <taxon>Actinomycetes</taxon>
        <taxon>Propionibacteriales</taxon>
        <taxon>Nocardioidaceae</taxon>
        <taxon>Nocardioides</taxon>
    </lineage>
</organism>
<dbReference type="RefSeq" id="WP_129475616.1">
    <property type="nucleotide sequence ID" value="NZ_SDWS01000004.1"/>
</dbReference>
<feature type="transmembrane region" description="Helical" evidence="2">
    <location>
        <begin position="275"/>
        <end position="297"/>
    </location>
</feature>
<keyword evidence="4" id="KW-0012">Acyltransferase</keyword>
<dbReference type="InterPro" id="IPR050879">
    <property type="entry name" value="Acyltransferase_3"/>
</dbReference>
<feature type="transmembrane region" description="Helical" evidence="2">
    <location>
        <begin position="347"/>
        <end position="365"/>
    </location>
</feature>
<dbReference type="EMBL" id="SDWS01000004">
    <property type="protein sequence ID" value="RYB90868.1"/>
    <property type="molecule type" value="Genomic_DNA"/>
</dbReference>
<protein>
    <submittedName>
        <fullName evidence="4">Acyltransferase</fullName>
    </submittedName>
</protein>
<name>A0A4Q2RQD0_9ACTN</name>
<feature type="compositionally biased region" description="Basic and acidic residues" evidence="1">
    <location>
        <begin position="15"/>
        <end position="26"/>
    </location>
</feature>
<feature type="transmembrane region" description="Helical" evidence="2">
    <location>
        <begin position="200"/>
        <end position="217"/>
    </location>
</feature>
<feature type="domain" description="Acyltransferase 3" evidence="3">
    <location>
        <begin position="40"/>
        <end position="394"/>
    </location>
</feature>
<feature type="transmembrane region" description="Helical" evidence="2">
    <location>
        <begin position="237"/>
        <end position="254"/>
    </location>
</feature>
<feature type="transmembrane region" description="Helical" evidence="2">
    <location>
        <begin position="36"/>
        <end position="58"/>
    </location>
</feature>
<evidence type="ECO:0000259" key="3">
    <source>
        <dbReference type="Pfam" id="PF01757"/>
    </source>
</evidence>
<dbReference type="AlphaFoldDB" id="A0A4Q2RQD0"/>
<feature type="region of interest" description="Disordered" evidence="1">
    <location>
        <begin position="1"/>
        <end position="26"/>
    </location>
</feature>
<keyword evidence="2" id="KW-1133">Transmembrane helix</keyword>
<dbReference type="Pfam" id="PF01757">
    <property type="entry name" value="Acyl_transf_3"/>
    <property type="match status" value="1"/>
</dbReference>
<comment type="caution">
    <text evidence="4">The sequence shown here is derived from an EMBL/GenBank/DDBJ whole genome shotgun (WGS) entry which is preliminary data.</text>
</comment>
<dbReference type="PANTHER" id="PTHR23028:SF53">
    <property type="entry name" value="ACYL_TRANSF_3 DOMAIN-CONTAINING PROTEIN"/>
    <property type="match status" value="1"/>
</dbReference>
<keyword evidence="2" id="KW-0812">Transmembrane</keyword>
<dbReference type="GO" id="GO:0016747">
    <property type="term" value="F:acyltransferase activity, transferring groups other than amino-acyl groups"/>
    <property type="evidence" value="ECO:0007669"/>
    <property type="project" value="InterPro"/>
</dbReference>
<feature type="transmembrane region" description="Helical" evidence="2">
    <location>
        <begin position="309"/>
        <end position="326"/>
    </location>
</feature>
<dbReference type="GO" id="GO:0016020">
    <property type="term" value="C:membrane"/>
    <property type="evidence" value="ECO:0007669"/>
    <property type="project" value="TreeGrafter"/>
</dbReference>